<dbReference type="EMBL" id="LCWV01000002">
    <property type="protein sequence ID" value="PWI75097.1"/>
    <property type="molecule type" value="Genomic_DNA"/>
</dbReference>
<proteinExistence type="predicted"/>
<evidence type="ECO:0000256" key="1">
    <source>
        <dbReference type="SAM" id="MobiDB-lite"/>
    </source>
</evidence>
<accession>A0A2U3EKQ8</accession>
<feature type="compositionally biased region" description="Basic and acidic residues" evidence="1">
    <location>
        <begin position="322"/>
        <end position="348"/>
    </location>
</feature>
<name>A0A2U3EKQ8_PURLI</name>
<gene>
    <name evidence="2" type="ORF">PCL_05755</name>
</gene>
<sequence length="472" mass="50262">MGPEPHPSKADSSMATAVNRAQGSWYTTPLAYGQSGEAVNHICHSSGYYFGTKPSCVISGTVQWLRGIPARASGVGDLDQELPATKGDRRAGQRSPGPGRDIPCGRERQPPKVLPMTRLSRLPLMQEHCLSSTAKRQIAPVGCRGTVGIGLQPFAAATAGHSGRAAWTRLFSPEMSCRWLGSTTPLSQRQEPTRWSCHSEAMAVADSGYRFLLLSSPVGAQEEQTRRAGVLQYPPIPAGRPVPLVEAPVVFPLSLSVSVGDPAGPEQVWSVFPPATNRPALGSATSSCEIGPRSASLAWRPMAETGNGRNAASVALRVRDNRQRGKFARGQDGKPSSLDEVRLDEDGSRPAGKGVRTRPWKGTVPTCSSTARGAPGMAEWLSMEPESIGSGGLPTWCLGLRLAGALRSVPAPARAAIFMDHIFPSPGVACFFSWPVSMAGPCQSSVLLLLWRSEPPTFAWSGGCRRRQAVKL</sequence>
<dbReference type="Proteomes" id="UP000245956">
    <property type="component" value="Unassembled WGS sequence"/>
</dbReference>
<comment type="caution">
    <text evidence="2">The sequence shown here is derived from an EMBL/GenBank/DDBJ whole genome shotgun (WGS) entry which is preliminary data.</text>
</comment>
<feature type="region of interest" description="Disordered" evidence="1">
    <location>
        <begin position="75"/>
        <end position="112"/>
    </location>
</feature>
<organism evidence="2 3">
    <name type="scientific">Purpureocillium lilacinum</name>
    <name type="common">Paecilomyces lilacinus</name>
    <dbReference type="NCBI Taxonomy" id="33203"/>
    <lineage>
        <taxon>Eukaryota</taxon>
        <taxon>Fungi</taxon>
        <taxon>Dikarya</taxon>
        <taxon>Ascomycota</taxon>
        <taxon>Pezizomycotina</taxon>
        <taxon>Sordariomycetes</taxon>
        <taxon>Hypocreomycetidae</taxon>
        <taxon>Hypocreales</taxon>
        <taxon>Ophiocordycipitaceae</taxon>
        <taxon>Purpureocillium</taxon>
    </lineage>
</organism>
<dbReference type="AlphaFoldDB" id="A0A2U3EKQ8"/>
<feature type="region of interest" description="Disordered" evidence="1">
    <location>
        <begin position="322"/>
        <end position="369"/>
    </location>
</feature>
<protein>
    <submittedName>
        <fullName evidence="2">Uncharacterized protein</fullName>
    </submittedName>
</protein>
<evidence type="ECO:0000313" key="2">
    <source>
        <dbReference type="EMBL" id="PWI75097.1"/>
    </source>
</evidence>
<evidence type="ECO:0000313" key="3">
    <source>
        <dbReference type="Proteomes" id="UP000245956"/>
    </source>
</evidence>
<reference evidence="2 3" key="1">
    <citation type="journal article" date="2016" name="Front. Microbiol.">
        <title>Genome and transcriptome sequences reveal the specific parasitism of the nematophagous Purpureocillium lilacinum 36-1.</title>
        <authorList>
            <person name="Xie J."/>
            <person name="Li S."/>
            <person name="Mo C."/>
            <person name="Xiao X."/>
            <person name="Peng D."/>
            <person name="Wang G."/>
            <person name="Xiao Y."/>
        </authorList>
    </citation>
    <scope>NUCLEOTIDE SEQUENCE [LARGE SCALE GENOMIC DNA]</scope>
    <source>
        <strain evidence="2 3">36-1</strain>
    </source>
</reference>